<dbReference type="Gene3D" id="1.20.1000.10">
    <property type="entry name" value="Guanylate-binding protein, C-terminal domain"/>
    <property type="match status" value="1"/>
</dbReference>
<proteinExistence type="predicted"/>
<organism evidence="2 3">
    <name type="scientific">Alosa alosa</name>
    <name type="common">allis shad</name>
    <dbReference type="NCBI Taxonomy" id="278164"/>
    <lineage>
        <taxon>Eukaryota</taxon>
        <taxon>Metazoa</taxon>
        <taxon>Chordata</taxon>
        <taxon>Craniata</taxon>
        <taxon>Vertebrata</taxon>
        <taxon>Euteleostomi</taxon>
        <taxon>Actinopterygii</taxon>
        <taxon>Neopterygii</taxon>
        <taxon>Teleostei</taxon>
        <taxon>Clupei</taxon>
        <taxon>Clupeiformes</taxon>
        <taxon>Clupeoidei</taxon>
        <taxon>Clupeidae</taxon>
        <taxon>Alosa</taxon>
    </lineage>
</organism>
<dbReference type="EMBL" id="JADWDJ010000018">
    <property type="protein sequence ID" value="KAG5266243.1"/>
    <property type="molecule type" value="Genomic_DNA"/>
</dbReference>
<evidence type="ECO:0000313" key="2">
    <source>
        <dbReference type="EMBL" id="KAG5266243.1"/>
    </source>
</evidence>
<name>A0AAV6FU52_9TELE</name>
<dbReference type="GO" id="GO:0003924">
    <property type="term" value="F:GTPase activity"/>
    <property type="evidence" value="ECO:0007669"/>
    <property type="project" value="InterPro"/>
</dbReference>
<feature type="domain" description="Guanylate-binding protein/Atlastin C-terminal" evidence="1">
    <location>
        <begin position="7"/>
        <end position="100"/>
    </location>
</feature>
<dbReference type="InterPro" id="IPR003191">
    <property type="entry name" value="Guanylate-bd/ATL_C"/>
</dbReference>
<dbReference type="Proteomes" id="UP000823561">
    <property type="component" value="Chromosome 18"/>
</dbReference>
<evidence type="ECO:0000313" key="3">
    <source>
        <dbReference type="Proteomes" id="UP000823561"/>
    </source>
</evidence>
<dbReference type="PANTHER" id="PTHR10751">
    <property type="entry name" value="GUANYLATE BINDING PROTEIN"/>
    <property type="match status" value="1"/>
</dbReference>
<gene>
    <name evidence="2" type="ORF">AALO_G00228760</name>
</gene>
<reference evidence="2" key="1">
    <citation type="submission" date="2020-10" db="EMBL/GenBank/DDBJ databases">
        <title>Chromosome-scale genome assembly of the Allis shad, Alosa alosa.</title>
        <authorList>
            <person name="Margot Z."/>
            <person name="Christophe K."/>
            <person name="Cabau C."/>
            <person name="Louis A."/>
            <person name="Berthelot C."/>
            <person name="Parey E."/>
            <person name="Roest Crollius H."/>
            <person name="Montfort J."/>
            <person name="Robinson-Rechavi M."/>
            <person name="Bucao C."/>
            <person name="Bouchez O."/>
            <person name="Gislard M."/>
            <person name="Lluch J."/>
            <person name="Milhes M."/>
            <person name="Lampietro C."/>
            <person name="Lopez Roques C."/>
            <person name="Donnadieu C."/>
            <person name="Braasch I."/>
            <person name="Desvignes T."/>
            <person name="Postlethwait J."/>
            <person name="Bobe J."/>
            <person name="Guiguen Y."/>
        </authorList>
    </citation>
    <scope>NUCLEOTIDE SEQUENCE</scope>
    <source>
        <strain evidence="2">M-15738</strain>
        <tissue evidence="2">Blood</tissue>
    </source>
</reference>
<keyword evidence="3" id="KW-1185">Reference proteome</keyword>
<evidence type="ECO:0000259" key="1">
    <source>
        <dbReference type="Pfam" id="PF02841"/>
    </source>
</evidence>
<dbReference type="AlphaFoldDB" id="A0AAV6FU52"/>
<protein>
    <recommendedName>
        <fullName evidence="1">Guanylate-binding protein/Atlastin C-terminal domain-containing protein</fullName>
    </recommendedName>
</protein>
<dbReference type="Pfam" id="PF02841">
    <property type="entry name" value="GBP_C"/>
    <property type="match status" value="1"/>
</dbReference>
<comment type="caution">
    <text evidence="2">The sequence shown here is derived from an EMBL/GenBank/DDBJ whole genome shotgun (WGS) entry which is preliminary data.</text>
</comment>
<dbReference type="InterPro" id="IPR036543">
    <property type="entry name" value="Guanylate-bd_C_sf"/>
</dbReference>
<dbReference type="SUPFAM" id="SSF48340">
    <property type="entry name" value="Interferon-induced guanylate-binding protein 1 (GBP1), C-terminal domain"/>
    <property type="match status" value="1"/>
</dbReference>
<dbReference type="GO" id="GO:0005525">
    <property type="term" value="F:GTP binding"/>
    <property type="evidence" value="ECO:0007669"/>
    <property type="project" value="InterPro"/>
</dbReference>
<sequence>MNTSEYILGHLVQLYVDTISNGGMPYLENAVVAISQIENKAAVEDGVGVYRSGMEQLKQSFPVELTLITSEHQRLHTEAVQTFMKRRFKDDQGEHLESLELLSWSRR</sequence>
<accession>A0AAV6FU52</accession>